<evidence type="ECO:0000313" key="4">
    <source>
        <dbReference type="Proteomes" id="UP000287394"/>
    </source>
</evidence>
<protein>
    <submittedName>
        <fullName evidence="3">Uncharacterized protein</fullName>
    </submittedName>
</protein>
<dbReference type="SUPFAM" id="SSF58104">
    <property type="entry name" value="Methyl-accepting chemotaxis protein (MCP) signaling domain"/>
    <property type="match status" value="2"/>
</dbReference>
<dbReference type="Proteomes" id="UP000287394">
    <property type="component" value="Chromosome"/>
</dbReference>
<dbReference type="EMBL" id="AP025739">
    <property type="protein sequence ID" value="BDI32189.1"/>
    <property type="molecule type" value="Genomic_DNA"/>
</dbReference>
<dbReference type="SMART" id="SM00283">
    <property type="entry name" value="MA"/>
    <property type="match status" value="1"/>
</dbReference>
<name>A0A402CXR5_9BACT</name>
<dbReference type="KEGG" id="ccot:CCAX7_42400"/>
<dbReference type="AlphaFoldDB" id="A0A402CXR5"/>
<dbReference type="PANTHER" id="PTHR32089">
    <property type="entry name" value="METHYL-ACCEPTING CHEMOTAXIS PROTEIN MCPB"/>
    <property type="match status" value="1"/>
</dbReference>
<evidence type="ECO:0000256" key="2">
    <source>
        <dbReference type="ARBA" id="ARBA00029447"/>
    </source>
</evidence>
<keyword evidence="4" id="KW-1185">Reference proteome</keyword>
<comment type="similarity">
    <text evidence="2">Belongs to the methyl-accepting chemotaxis (MCP) protein family.</text>
</comment>
<accession>A0A402CXR5</accession>
<dbReference type="PANTHER" id="PTHR32089:SF112">
    <property type="entry name" value="LYSOZYME-LIKE PROTEIN-RELATED"/>
    <property type="match status" value="1"/>
</dbReference>
<keyword evidence="1" id="KW-0807">Transducer</keyword>
<gene>
    <name evidence="3" type="ORF">CCAX7_42400</name>
</gene>
<dbReference type="InterPro" id="IPR003660">
    <property type="entry name" value="HAMP_dom"/>
</dbReference>
<evidence type="ECO:0000256" key="1">
    <source>
        <dbReference type="ARBA" id="ARBA00023224"/>
    </source>
</evidence>
<reference evidence="3 4" key="1">
    <citation type="journal article" date="2019" name="Int. J. Syst. Evol. Microbiol.">
        <title>Capsulimonas corticalis gen. nov., sp. nov., an aerobic capsulated bacterium, of a novel bacterial order, Capsulimonadales ord. nov., of the class Armatimonadia of the phylum Armatimonadetes.</title>
        <authorList>
            <person name="Li J."/>
            <person name="Kudo C."/>
            <person name="Tonouchi A."/>
        </authorList>
    </citation>
    <scope>NUCLEOTIDE SEQUENCE [LARGE SCALE GENOMIC DNA]</scope>
    <source>
        <strain evidence="3 4">AX-7</strain>
    </source>
</reference>
<organism evidence="3 4">
    <name type="scientific">Capsulimonas corticalis</name>
    <dbReference type="NCBI Taxonomy" id="2219043"/>
    <lineage>
        <taxon>Bacteria</taxon>
        <taxon>Bacillati</taxon>
        <taxon>Armatimonadota</taxon>
        <taxon>Armatimonadia</taxon>
        <taxon>Capsulimonadales</taxon>
        <taxon>Capsulimonadaceae</taxon>
        <taxon>Capsulimonas</taxon>
    </lineage>
</organism>
<dbReference type="InterPro" id="IPR004089">
    <property type="entry name" value="MCPsignal_dom"/>
</dbReference>
<dbReference type="Pfam" id="PF00015">
    <property type="entry name" value="MCPsignal"/>
    <property type="match status" value="1"/>
</dbReference>
<proteinExistence type="inferred from homology"/>
<dbReference type="GO" id="GO:0016020">
    <property type="term" value="C:membrane"/>
    <property type="evidence" value="ECO:0007669"/>
    <property type="project" value="InterPro"/>
</dbReference>
<evidence type="ECO:0000313" key="3">
    <source>
        <dbReference type="EMBL" id="BDI32189.1"/>
    </source>
</evidence>
<sequence>MPTIASGRIARALAIIFQIVEMAGHNMTSATPSSQKTFQIAEAEQRMDRLLVNLLWGHFVVALLLSGWYHTLAAALLIGLPAVLVPYFLSRACPGATVTRCCIGVALMIYSALYIQQTHGLSEMHFHIFSALAFLLAYRDWRPIVAAAGAVAVHHVAFAVCQTMGLPLYVYSGEGLGVILRTVVHASFVVFETVVLVILAVDMRREWRVAEQLGDIARTLGDGRLSQNDLTVRLADAGSGPLAGVTHSVNSMLERISGTVRSTRRDVDLVVARASETVGAASGVIAGGEAIQRSIQNVADGAQNQARLAEDACREILQAAEMAGEISAGAKNQTEQTQSMMQSVLDLCAQAISVNEATAEEVSAAHDAQVSAEHAVAVVRASAELTKSAVEKVARKLDQLGEGSVGIGQFAETIGHISSQTNLLALNAAIEAARAGEHGRGFAVVAEEVRKLADQSAQAARQIDELVSNMTKEIADVLHITSKSAGSDSDFDKVLAMAVEVVEAGEVTSELASHIRELALKNKKATERIDEGGKGLTANIEHLHRQFAAHNEAALQMVGQVEGTSETIREIARIGGDASASARQVQKIVGEQLSTLSHVSEIAHLVSEAATETSVSLQQFRVDDEIAGEGQALRKAA</sequence>
<dbReference type="GO" id="GO:0007165">
    <property type="term" value="P:signal transduction"/>
    <property type="evidence" value="ECO:0007669"/>
    <property type="project" value="UniProtKB-KW"/>
</dbReference>
<dbReference type="Gene3D" id="1.10.287.950">
    <property type="entry name" value="Methyl-accepting chemotaxis protein"/>
    <property type="match status" value="1"/>
</dbReference>
<dbReference type="OrthoDB" id="2489132at2"/>
<dbReference type="PROSITE" id="PS50111">
    <property type="entry name" value="CHEMOTAXIS_TRANSDUC_2"/>
    <property type="match status" value="1"/>
</dbReference>
<dbReference type="PROSITE" id="PS50885">
    <property type="entry name" value="HAMP"/>
    <property type="match status" value="1"/>
</dbReference>